<protein>
    <recommendedName>
        <fullName evidence="1">Rhodanese domain-containing protein</fullName>
    </recommendedName>
</protein>
<name>A0A0R2CQD6_9LACO</name>
<proteinExistence type="predicted"/>
<dbReference type="SMART" id="SM00450">
    <property type="entry name" value="RHOD"/>
    <property type="match status" value="1"/>
</dbReference>
<accession>A0A0R2CQD6</accession>
<dbReference type="RefSeq" id="WP_056978530.1">
    <property type="nucleotide sequence ID" value="NZ_AYZR01000009.1"/>
</dbReference>
<dbReference type="SUPFAM" id="SSF52821">
    <property type="entry name" value="Rhodanese/Cell cycle control phosphatase"/>
    <property type="match status" value="1"/>
</dbReference>
<dbReference type="PANTHER" id="PTHR43031:SF17">
    <property type="entry name" value="SULFURTRANSFERASE YTWF-RELATED"/>
    <property type="match status" value="1"/>
</dbReference>
<dbReference type="InterPro" id="IPR050229">
    <property type="entry name" value="GlpE_sulfurtransferase"/>
</dbReference>
<evidence type="ECO:0000313" key="2">
    <source>
        <dbReference type="EMBL" id="KRM93122.1"/>
    </source>
</evidence>
<dbReference type="EMBL" id="AYZR01000009">
    <property type="protein sequence ID" value="KRM93122.1"/>
    <property type="molecule type" value="Genomic_DNA"/>
</dbReference>
<dbReference type="GO" id="GO:0004792">
    <property type="term" value="F:thiosulfate-cyanide sulfurtransferase activity"/>
    <property type="evidence" value="ECO:0007669"/>
    <property type="project" value="InterPro"/>
</dbReference>
<dbReference type="PROSITE" id="PS00380">
    <property type="entry name" value="RHODANESE_1"/>
    <property type="match status" value="1"/>
</dbReference>
<dbReference type="Proteomes" id="UP000051256">
    <property type="component" value="Unassembled WGS sequence"/>
</dbReference>
<feature type="domain" description="Rhodanese" evidence="1">
    <location>
        <begin position="15"/>
        <end position="98"/>
    </location>
</feature>
<evidence type="ECO:0000313" key="3">
    <source>
        <dbReference type="Proteomes" id="UP000051256"/>
    </source>
</evidence>
<dbReference type="Pfam" id="PF00581">
    <property type="entry name" value="Rhodanese"/>
    <property type="match status" value="1"/>
</dbReference>
<keyword evidence="3" id="KW-1185">Reference proteome</keyword>
<dbReference type="AlphaFoldDB" id="A0A0R2CQD6"/>
<dbReference type="PANTHER" id="PTHR43031">
    <property type="entry name" value="FAD-DEPENDENT OXIDOREDUCTASE"/>
    <property type="match status" value="1"/>
</dbReference>
<dbReference type="STRING" id="1423802.FC56_GL000786"/>
<dbReference type="CDD" id="cd00158">
    <property type="entry name" value="RHOD"/>
    <property type="match status" value="1"/>
</dbReference>
<dbReference type="InterPro" id="IPR001763">
    <property type="entry name" value="Rhodanese-like_dom"/>
</dbReference>
<reference evidence="2 3" key="1">
    <citation type="journal article" date="2015" name="Genome Announc.">
        <title>Expanding the biotechnology potential of lactobacilli through comparative genomics of 213 strains and associated genera.</title>
        <authorList>
            <person name="Sun Z."/>
            <person name="Harris H.M."/>
            <person name="McCann A."/>
            <person name="Guo C."/>
            <person name="Argimon S."/>
            <person name="Zhang W."/>
            <person name="Yang X."/>
            <person name="Jeffery I.B."/>
            <person name="Cooney J.C."/>
            <person name="Kagawa T.F."/>
            <person name="Liu W."/>
            <person name="Song Y."/>
            <person name="Salvetti E."/>
            <person name="Wrobel A."/>
            <person name="Rasinkangas P."/>
            <person name="Parkhill J."/>
            <person name="Rea M.C."/>
            <person name="O'Sullivan O."/>
            <person name="Ritari J."/>
            <person name="Douillard F.P."/>
            <person name="Paul Ross R."/>
            <person name="Yang R."/>
            <person name="Briner A.E."/>
            <person name="Felis G.E."/>
            <person name="de Vos W.M."/>
            <person name="Barrangou R."/>
            <person name="Klaenhammer T.R."/>
            <person name="Caufield P.W."/>
            <person name="Cui Y."/>
            <person name="Zhang H."/>
            <person name="O'Toole P.W."/>
        </authorList>
    </citation>
    <scope>NUCLEOTIDE SEQUENCE [LARGE SCALE GENOMIC DNA]</scope>
    <source>
        <strain evidence="2 3">DSM 24302</strain>
    </source>
</reference>
<dbReference type="PATRIC" id="fig|1423802.4.peg.797"/>
<dbReference type="InterPro" id="IPR036873">
    <property type="entry name" value="Rhodanese-like_dom_sf"/>
</dbReference>
<evidence type="ECO:0000259" key="1">
    <source>
        <dbReference type="PROSITE" id="PS50206"/>
    </source>
</evidence>
<sequence length="98" mass="10832">MFDNITTNELAIKMQASNLKLIDVREDYEFDEGHVPGALNLPLSQLLSDYQQLDTATPYYLICRSGARSANAATFLTQQGYQVTNVTGGMLAWNGVVE</sequence>
<dbReference type="InterPro" id="IPR001307">
    <property type="entry name" value="Thiosulphate_STrfase_CS"/>
</dbReference>
<comment type="caution">
    <text evidence="2">The sequence shown here is derived from an EMBL/GenBank/DDBJ whole genome shotgun (WGS) entry which is preliminary data.</text>
</comment>
<dbReference type="Gene3D" id="3.40.250.10">
    <property type="entry name" value="Rhodanese-like domain"/>
    <property type="match status" value="1"/>
</dbReference>
<organism evidence="2 3">
    <name type="scientific">Lentilactobacillus senioris DSM 24302 = JCM 17472</name>
    <dbReference type="NCBI Taxonomy" id="1423802"/>
    <lineage>
        <taxon>Bacteria</taxon>
        <taxon>Bacillati</taxon>
        <taxon>Bacillota</taxon>
        <taxon>Bacilli</taxon>
        <taxon>Lactobacillales</taxon>
        <taxon>Lactobacillaceae</taxon>
        <taxon>Lentilactobacillus</taxon>
    </lineage>
</organism>
<dbReference type="PROSITE" id="PS50206">
    <property type="entry name" value="RHODANESE_3"/>
    <property type="match status" value="1"/>
</dbReference>
<gene>
    <name evidence="2" type="ORF">FC56_GL000786</name>
</gene>